<gene>
    <name evidence="1" type="ORF">PCAL00307_LOCUS9566</name>
    <name evidence="2" type="ORF">PECAL_1P03520</name>
</gene>
<reference evidence="2" key="2">
    <citation type="submission" date="2021-11" db="EMBL/GenBank/DDBJ databases">
        <authorList>
            <consortium name="Genoscope - CEA"/>
            <person name="William W."/>
        </authorList>
    </citation>
    <scope>NUCLEOTIDE SEQUENCE</scope>
</reference>
<dbReference type="EMBL" id="CAKKNE010000001">
    <property type="protein sequence ID" value="CAH0364005.1"/>
    <property type="molecule type" value="Genomic_DNA"/>
</dbReference>
<organism evidence="1">
    <name type="scientific">Pelagomonas calceolata</name>
    <dbReference type="NCBI Taxonomy" id="35677"/>
    <lineage>
        <taxon>Eukaryota</taxon>
        <taxon>Sar</taxon>
        <taxon>Stramenopiles</taxon>
        <taxon>Ochrophyta</taxon>
        <taxon>Pelagophyceae</taxon>
        <taxon>Pelagomonadales</taxon>
        <taxon>Pelagomonadaceae</taxon>
        <taxon>Pelagomonas</taxon>
    </lineage>
</organism>
<evidence type="ECO:0000313" key="1">
    <source>
        <dbReference type="EMBL" id="CAE0694130.1"/>
    </source>
</evidence>
<protein>
    <submittedName>
        <fullName evidence="1">Uncharacterized protein</fullName>
    </submittedName>
</protein>
<proteinExistence type="predicted"/>
<keyword evidence="3" id="KW-1185">Reference proteome</keyword>
<evidence type="ECO:0000313" key="3">
    <source>
        <dbReference type="Proteomes" id="UP000789595"/>
    </source>
</evidence>
<dbReference type="OrthoDB" id="198198at2759"/>
<sequence length="176" mass="18904">MAAQTASLDGATEVRDVHLKVDTRFANVKVVGEEGMEARDKNMPRNLHNAAELFLRCGLVGNAEKLQETTNAMFKILASDPDGAAHSLGRGAVCWSCGYCGLAKDPEAKAPVCGACGADDANWLRVLADKKQEVPWIQAKTLTPEEAAQRKQAEIAAKRAEVEANVKKALAERSKS</sequence>
<name>A0A7S4E700_9STRA</name>
<dbReference type="Proteomes" id="UP000789595">
    <property type="component" value="Unassembled WGS sequence"/>
</dbReference>
<dbReference type="EMBL" id="HBIW01011186">
    <property type="protein sequence ID" value="CAE0694130.1"/>
    <property type="molecule type" value="Transcribed_RNA"/>
</dbReference>
<accession>A0A7S4E700</accession>
<evidence type="ECO:0000313" key="2">
    <source>
        <dbReference type="EMBL" id="CAH0364005.1"/>
    </source>
</evidence>
<dbReference type="AlphaFoldDB" id="A0A7S4E700"/>
<reference evidence="1" key="1">
    <citation type="submission" date="2021-01" db="EMBL/GenBank/DDBJ databases">
        <authorList>
            <person name="Corre E."/>
            <person name="Pelletier E."/>
            <person name="Niang G."/>
            <person name="Scheremetjew M."/>
            <person name="Finn R."/>
            <person name="Kale V."/>
            <person name="Holt S."/>
            <person name="Cochrane G."/>
            <person name="Meng A."/>
            <person name="Brown T."/>
            <person name="Cohen L."/>
        </authorList>
    </citation>
    <scope>NUCLEOTIDE SEQUENCE</scope>
    <source>
        <strain evidence="1">CCMP1756</strain>
    </source>
</reference>